<comment type="caution">
    <text evidence="2">The sequence shown here is derived from an EMBL/GenBank/DDBJ whole genome shotgun (WGS) entry which is preliminary data.</text>
</comment>
<accession>A0A919KK87</accession>
<sequence length="192" mass="21926">MNKTFVSAAVLLAALATAGAADARVRSVTDPQAPRALASNADSPVKVNWTDPAQFADIRYSRNRWEAERGDWVNDLASYFQKAAAKRLPEGQQMQVTITDIKRAGDYEPWHGPRLDDVRIIKDIYPPRLSFTWTRTDASGRVIDQGEQKLVDTAFLMSSTSFNDSDPLRYEKRMIDDWLRRELRDDRYTAER</sequence>
<evidence type="ECO:0000313" key="2">
    <source>
        <dbReference type="EMBL" id="GHH60873.1"/>
    </source>
</evidence>
<proteinExistence type="predicted"/>
<evidence type="ECO:0000313" key="3">
    <source>
        <dbReference type="Proteomes" id="UP000623958"/>
    </source>
</evidence>
<dbReference type="InterPro" id="IPR021557">
    <property type="entry name" value="DUF3016"/>
</dbReference>
<keyword evidence="1" id="KW-0732">Signal</keyword>
<dbReference type="RefSeq" id="WP_434030097.1">
    <property type="nucleotide sequence ID" value="NZ_BNBA01000050.1"/>
</dbReference>
<feature type="chain" id="PRO_5036834458" evidence="1">
    <location>
        <begin position="24"/>
        <end position="192"/>
    </location>
</feature>
<reference evidence="2" key="2">
    <citation type="submission" date="2020-09" db="EMBL/GenBank/DDBJ databases">
        <authorList>
            <person name="Sun Q."/>
            <person name="Ohkuma M."/>
        </authorList>
    </citation>
    <scope>NUCLEOTIDE SEQUENCE</scope>
    <source>
        <strain evidence="2">JCM 13306</strain>
    </source>
</reference>
<evidence type="ECO:0000256" key="1">
    <source>
        <dbReference type="SAM" id="SignalP"/>
    </source>
</evidence>
<keyword evidence="3" id="KW-1185">Reference proteome</keyword>
<dbReference type="AlphaFoldDB" id="A0A919KK87"/>
<gene>
    <name evidence="2" type="ORF">GCM10009090_36770</name>
</gene>
<feature type="signal peptide" evidence="1">
    <location>
        <begin position="1"/>
        <end position="23"/>
    </location>
</feature>
<dbReference type="Pfam" id="PF11454">
    <property type="entry name" value="DUF3016"/>
    <property type="match status" value="1"/>
</dbReference>
<dbReference type="EMBL" id="BNBA01000050">
    <property type="protein sequence ID" value="GHH60873.1"/>
    <property type="molecule type" value="Genomic_DNA"/>
</dbReference>
<organism evidence="2 3">
    <name type="scientific">Xanthomonas boreopolis</name>
    <dbReference type="NCBI Taxonomy" id="86183"/>
    <lineage>
        <taxon>Bacteria</taxon>
        <taxon>Pseudomonadati</taxon>
        <taxon>Pseudomonadota</taxon>
        <taxon>Gammaproteobacteria</taxon>
        <taxon>Lysobacterales</taxon>
        <taxon>Lysobacteraceae</taxon>
        <taxon>Xanthomonas</taxon>
    </lineage>
</organism>
<dbReference type="Proteomes" id="UP000623958">
    <property type="component" value="Unassembled WGS sequence"/>
</dbReference>
<protein>
    <submittedName>
        <fullName evidence="2">Membrane protein</fullName>
    </submittedName>
</protein>
<name>A0A919KK87_9XANT</name>
<reference evidence="2" key="1">
    <citation type="journal article" date="2014" name="Int. J. Syst. Evol. Microbiol.">
        <title>Complete genome sequence of Corynebacterium casei LMG S-19264T (=DSM 44701T), isolated from a smear-ripened cheese.</title>
        <authorList>
            <consortium name="US DOE Joint Genome Institute (JGI-PGF)"/>
            <person name="Walter F."/>
            <person name="Albersmeier A."/>
            <person name="Kalinowski J."/>
            <person name="Ruckert C."/>
        </authorList>
    </citation>
    <scope>NUCLEOTIDE SEQUENCE</scope>
    <source>
        <strain evidence="2">JCM 13306</strain>
    </source>
</reference>